<dbReference type="Gene3D" id="3.30.460.40">
    <property type="match status" value="1"/>
</dbReference>
<dbReference type="AlphaFoldDB" id="X7YLC0"/>
<evidence type="ECO:0008006" key="2">
    <source>
        <dbReference type="Google" id="ProtNLM"/>
    </source>
</evidence>
<dbReference type="EMBL" id="JAOB01000093">
    <property type="protein sequence ID" value="EUA07278.1"/>
    <property type="molecule type" value="Genomic_DNA"/>
</dbReference>
<comment type="caution">
    <text evidence="1">The sequence shown here is derived from an EMBL/GenBank/DDBJ whole genome shotgun (WGS) entry which is preliminary data.</text>
</comment>
<proteinExistence type="predicted"/>
<name>X7YLC0_MYCXE</name>
<gene>
    <name evidence="1" type="ORF">I553_0853</name>
</gene>
<evidence type="ECO:0000313" key="1">
    <source>
        <dbReference type="EMBL" id="EUA07278.1"/>
    </source>
</evidence>
<reference evidence="1" key="1">
    <citation type="submission" date="2014-01" db="EMBL/GenBank/DDBJ databases">
        <authorList>
            <person name="Brown-Elliot B."/>
            <person name="Wallace R."/>
            <person name="Lenaerts A."/>
            <person name="Ordway D."/>
            <person name="DeGroote M.A."/>
            <person name="Parker T."/>
            <person name="Sizemore C."/>
            <person name="Tallon L.J."/>
            <person name="Sadzewicz L.K."/>
            <person name="Sengamalay N."/>
            <person name="Fraser C.M."/>
            <person name="Hine E."/>
            <person name="Shefchek K.A."/>
            <person name="Das S.P."/>
            <person name="Tettelin H."/>
        </authorList>
    </citation>
    <scope>NUCLEOTIDE SEQUENCE [LARGE SCALE GENOMIC DNA]</scope>
    <source>
        <strain evidence="1">4042</strain>
    </source>
</reference>
<sequence length="215" mass="22675">MAPGVPEIAATNRWLTAPIASAATAVKSARAERGWSSVQDVARGAAAGGVGTQGPRLLFALAGGYALWVHGAPEPVHDVDFVVAESDVEVAAATLAAAGFTIDRTPEDWLFKACADGAVVDVLHRINGVPVDAAMIRAARFEDVLAIRMPVLSATQVVVEKLCALTEHHCDFAALLPAMRAVREQVDWPQVRADTADNDFVVAFLVLTDRLGITV</sequence>
<accession>X7YLC0</accession>
<dbReference type="SUPFAM" id="SSF81301">
    <property type="entry name" value="Nucleotidyltransferase"/>
    <property type="match status" value="1"/>
</dbReference>
<dbReference type="InterPro" id="IPR043519">
    <property type="entry name" value="NT_sf"/>
</dbReference>
<organism evidence="1">
    <name type="scientific">Mycobacterium xenopi 4042</name>
    <dbReference type="NCBI Taxonomy" id="1299334"/>
    <lineage>
        <taxon>Bacteria</taxon>
        <taxon>Bacillati</taxon>
        <taxon>Actinomycetota</taxon>
        <taxon>Actinomycetes</taxon>
        <taxon>Mycobacteriales</taxon>
        <taxon>Mycobacteriaceae</taxon>
        <taxon>Mycobacterium</taxon>
    </lineage>
</organism>
<protein>
    <recommendedName>
        <fullName evidence="2">Nucleotidyltransferase family protein</fullName>
    </recommendedName>
</protein>
<dbReference type="PATRIC" id="fig|1299334.3.peg.10428"/>